<feature type="transmembrane region" description="Helical" evidence="6">
    <location>
        <begin position="202"/>
        <end position="220"/>
    </location>
</feature>
<dbReference type="Pfam" id="PF13440">
    <property type="entry name" value="Polysacc_synt_3"/>
    <property type="match status" value="1"/>
</dbReference>
<dbReference type="Proteomes" id="UP000216207">
    <property type="component" value="Unassembled WGS sequence"/>
</dbReference>
<evidence type="ECO:0000256" key="3">
    <source>
        <dbReference type="ARBA" id="ARBA00022692"/>
    </source>
</evidence>
<dbReference type="RefSeq" id="WP_095327356.1">
    <property type="nucleotide sequence ID" value="NZ_NPCC01000043.1"/>
</dbReference>
<dbReference type="PANTHER" id="PTHR30250">
    <property type="entry name" value="PST FAMILY PREDICTED COLANIC ACID TRANSPORTER"/>
    <property type="match status" value="1"/>
</dbReference>
<dbReference type="AlphaFoldDB" id="A0A268NUE6"/>
<keyword evidence="3 6" id="KW-0812">Transmembrane</keyword>
<evidence type="ECO:0000256" key="5">
    <source>
        <dbReference type="ARBA" id="ARBA00023136"/>
    </source>
</evidence>
<comment type="subcellular location">
    <subcellularLocation>
        <location evidence="1">Cell membrane</location>
        <topology evidence="1">Multi-pass membrane protein</topology>
    </subcellularLocation>
</comment>
<feature type="transmembrane region" description="Helical" evidence="6">
    <location>
        <begin position="436"/>
        <end position="458"/>
    </location>
</feature>
<feature type="transmembrane region" description="Helical" evidence="6">
    <location>
        <begin position="7"/>
        <end position="27"/>
    </location>
</feature>
<keyword evidence="4 6" id="KW-1133">Transmembrane helix</keyword>
<dbReference type="PANTHER" id="PTHR30250:SF31">
    <property type="entry name" value="INNER MEMBRANE PROTEIN YGHQ"/>
    <property type="match status" value="1"/>
</dbReference>
<reference evidence="7 8" key="1">
    <citation type="submission" date="2017-07" db="EMBL/GenBank/DDBJ databases">
        <title>Isolation and whole genome analysis of endospore-forming bacteria from heroin.</title>
        <authorList>
            <person name="Kalinowski J."/>
            <person name="Ahrens B."/>
            <person name="Al-Dilaimi A."/>
            <person name="Winkler A."/>
            <person name="Wibberg D."/>
            <person name="Schleenbecker U."/>
            <person name="Ruckert C."/>
            <person name="Wolfel R."/>
            <person name="Grass G."/>
        </authorList>
    </citation>
    <scope>NUCLEOTIDE SEQUENCE [LARGE SCALE GENOMIC DNA]</scope>
    <source>
        <strain evidence="7 8">7539</strain>
    </source>
</reference>
<feature type="transmembrane region" description="Helical" evidence="6">
    <location>
        <begin position="163"/>
        <end position="182"/>
    </location>
</feature>
<evidence type="ECO:0000313" key="8">
    <source>
        <dbReference type="Proteomes" id="UP000216207"/>
    </source>
</evidence>
<feature type="transmembrane region" description="Helical" evidence="6">
    <location>
        <begin position="379"/>
        <end position="400"/>
    </location>
</feature>
<dbReference type="GO" id="GO:0005886">
    <property type="term" value="C:plasma membrane"/>
    <property type="evidence" value="ECO:0007669"/>
    <property type="project" value="UniProtKB-SubCell"/>
</dbReference>
<proteinExistence type="predicted"/>
<protein>
    <submittedName>
        <fullName evidence="7">Uncharacterized protein</fullName>
    </submittedName>
</protein>
<evidence type="ECO:0000256" key="4">
    <source>
        <dbReference type="ARBA" id="ARBA00022989"/>
    </source>
</evidence>
<evidence type="ECO:0000256" key="2">
    <source>
        <dbReference type="ARBA" id="ARBA00022475"/>
    </source>
</evidence>
<keyword evidence="5 6" id="KW-0472">Membrane</keyword>
<evidence type="ECO:0000256" key="6">
    <source>
        <dbReference type="SAM" id="Phobius"/>
    </source>
</evidence>
<organism evidence="7 8">
    <name type="scientific">Shouchella clausii</name>
    <name type="common">Alkalihalobacillus clausii</name>
    <dbReference type="NCBI Taxonomy" id="79880"/>
    <lineage>
        <taxon>Bacteria</taxon>
        <taxon>Bacillati</taxon>
        <taxon>Bacillota</taxon>
        <taxon>Bacilli</taxon>
        <taxon>Bacillales</taxon>
        <taxon>Bacillaceae</taxon>
        <taxon>Shouchella</taxon>
    </lineage>
</organism>
<sequence length="485" mass="53426">MLARHAFAYLLSHGVPALVGFLGIAVYSRMLSPEQYGRYALVLAVSALVNAIVFEWLKVSVLRHYKSSNQSEAFYMTVKVAFIGLMAGTLAIAAITLLVSEWLSPPLVLLALLLCWAQAWYQLNLSLLRAELSPVRYGRVAFARSLLGLILGILFIAAGYGEIGLVIGIVVGLLLPLLPLFWQRWGWRFHQKAMDYTLLRQFAAYGLPLTLTLLLGMVIHQSDRIIISEMIGIEATGMYAVTYDLTEQTIFTLMLIINLAAFPLAVKALEEKGEEAAREQVKANTSLLLAIGIPALCGLVVLREGVAELFLGEAFRETAVLLMPYIAVGALLKGFKLYGVDIMFHLYKQTKLQMVPVAVAAIANVILTIALLPTYGLEGAAFATVVAYGLAIALAWLFINKQMERLPFPGKDFVKVLCATAIMLLCMWPFLGSAHWGMLILQVGIGGLSYGVACLLLFRKQVQRMYKKVNRKQNQPVIEKRGDGQ</sequence>
<dbReference type="EMBL" id="NPCC01000043">
    <property type="protein sequence ID" value="PAE87048.1"/>
    <property type="molecule type" value="Genomic_DNA"/>
</dbReference>
<feature type="transmembrane region" description="Helical" evidence="6">
    <location>
        <begin position="78"/>
        <end position="100"/>
    </location>
</feature>
<evidence type="ECO:0000256" key="1">
    <source>
        <dbReference type="ARBA" id="ARBA00004651"/>
    </source>
</evidence>
<feature type="transmembrane region" description="Helical" evidence="6">
    <location>
        <begin position="39"/>
        <end position="57"/>
    </location>
</feature>
<feature type="transmembrane region" description="Helical" evidence="6">
    <location>
        <begin position="412"/>
        <end position="430"/>
    </location>
</feature>
<feature type="transmembrane region" description="Helical" evidence="6">
    <location>
        <begin position="352"/>
        <end position="373"/>
    </location>
</feature>
<feature type="transmembrane region" description="Helical" evidence="6">
    <location>
        <begin position="250"/>
        <end position="269"/>
    </location>
</feature>
<keyword evidence="2" id="KW-1003">Cell membrane</keyword>
<feature type="transmembrane region" description="Helical" evidence="6">
    <location>
        <begin position="281"/>
        <end position="302"/>
    </location>
</feature>
<dbReference type="InterPro" id="IPR050833">
    <property type="entry name" value="Poly_Biosynth_Transport"/>
</dbReference>
<comment type="caution">
    <text evidence="7">The sequence shown here is derived from an EMBL/GenBank/DDBJ whole genome shotgun (WGS) entry which is preliminary data.</text>
</comment>
<accession>A0A268NUE6</accession>
<gene>
    <name evidence="7" type="ORF">CHH72_20620</name>
</gene>
<feature type="transmembrane region" description="Helical" evidence="6">
    <location>
        <begin position="322"/>
        <end position="340"/>
    </location>
</feature>
<feature type="transmembrane region" description="Helical" evidence="6">
    <location>
        <begin position="106"/>
        <end position="128"/>
    </location>
</feature>
<feature type="transmembrane region" description="Helical" evidence="6">
    <location>
        <begin position="140"/>
        <end position="157"/>
    </location>
</feature>
<evidence type="ECO:0000313" key="7">
    <source>
        <dbReference type="EMBL" id="PAE87048.1"/>
    </source>
</evidence>
<name>A0A268NUE6_SHOCL</name>